<dbReference type="CDD" id="cd00293">
    <property type="entry name" value="USP-like"/>
    <property type="match status" value="1"/>
</dbReference>
<dbReference type="InterPro" id="IPR006015">
    <property type="entry name" value="Universal_stress_UspA"/>
</dbReference>
<gene>
    <name evidence="3" type="ORF">BLA60_15015</name>
</gene>
<comment type="similarity">
    <text evidence="1">Belongs to the universal stress protein A family.</text>
</comment>
<sequence>MACQENGIVVGVDGSSASIAALRWAIARARVERCPVTAVEVRSPEHYLPGTSYMLAPYGTAPPAQRRTRRLDATVAAVTATEPGSPAVTQIDVEGAPEIELVRIASNGTMLVLGHNPHGRLVEALLGRVASGCLRRATRPVVLVPVDQSVHESC</sequence>
<organism evidence="3 4">
    <name type="scientific">Actinophytocola xinjiangensis</name>
    <dbReference type="NCBI Taxonomy" id="485602"/>
    <lineage>
        <taxon>Bacteria</taxon>
        <taxon>Bacillati</taxon>
        <taxon>Actinomycetota</taxon>
        <taxon>Actinomycetes</taxon>
        <taxon>Pseudonocardiales</taxon>
        <taxon>Pseudonocardiaceae</taxon>
    </lineage>
</organism>
<reference evidence="3 4" key="1">
    <citation type="submission" date="2016-12" db="EMBL/GenBank/DDBJ databases">
        <title>The draft genome sequence of Actinophytocola xinjiangensis.</title>
        <authorList>
            <person name="Wang W."/>
            <person name="Yuan L."/>
        </authorList>
    </citation>
    <scope>NUCLEOTIDE SEQUENCE [LARGE SCALE GENOMIC DNA]</scope>
    <source>
        <strain evidence="3 4">CGMCC 4.4663</strain>
    </source>
</reference>
<dbReference type="InterPro" id="IPR006016">
    <property type="entry name" value="UspA"/>
</dbReference>
<dbReference type="Proteomes" id="UP000185696">
    <property type="component" value="Unassembled WGS sequence"/>
</dbReference>
<dbReference type="OrthoDB" id="5244367at2"/>
<dbReference type="Gene3D" id="3.40.50.620">
    <property type="entry name" value="HUPs"/>
    <property type="match status" value="1"/>
</dbReference>
<dbReference type="InterPro" id="IPR014729">
    <property type="entry name" value="Rossmann-like_a/b/a_fold"/>
</dbReference>
<evidence type="ECO:0000256" key="1">
    <source>
        <dbReference type="ARBA" id="ARBA00008791"/>
    </source>
</evidence>
<evidence type="ECO:0000313" key="3">
    <source>
        <dbReference type="EMBL" id="OLF10717.1"/>
    </source>
</evidence>
<dbReference type="SUPFAM" id="SSF52402">
    <property type="entry name" value="Adenine nucleotide alpha hydrolases-like"/>
    <property type="match status" value="1"/>
</dbReference>
<dbReference type="PRINTS" id="PR01438">
    <property type="entry name" value="UNVRSLSTRESS"/>
</dbReference>
<proteinExistence type="inferred from homology"/>
<accession>A0A7Z0WMV6</accession>
<feature type="domain" description="UspA" evidence="2">
    <location>
        <begin position="8"/>
        <end position="145"/>
    </location>
</feature>
<dbReference type="EMBL" id="MSIF01000006">
    <property type="protein sequence ID" value="OLF10717.1"/>
    <property type="molecule type" value="Genomic_DNA"/>
</dbReference>
<name>A0A7Z0WMV6_9PSEU</name>
<protein>
    <recommendedName>
        <fullName evidence="2">UspA domain-containing protein</fullName>
    </recommendedName>
</protein>
<evidence type="ECO:0000259" key="2">
    <source>
        <dbReference type="Pfam" id="PF00582"/>
    </source>
</evidence>
<evidence type="ECO:0000313" key="4">
    <source>
        <dbReference type="Proteomes" id="UP000185696"/>
    </source>
</evidence>
<dbReference type="RefSeq" id="WP_075133706.1">
    <property type="nucleotide sequence ID" value="NZ_MSIF01000006.1"/>
</dbReference>
<comment type="caution">
    <text evidence="3">The sequence shown here is derived from an EMBL/GenBank/DDBJ whole genome shotgun (WGS) entry which is preliminary data.</text>
</comment>
<dbReference type="Pfam" id="PF00582">
    <property type="entry name" value="Usp"/>
    <property type="match status" value="1"/>
</dbReference>
<keyword evidence="4" id="KW-1185">Reference proteome</keyword>
<dbReference type="AlphaFoldDB" id="A0A7Z0WMV6"/>